<accession>A0A1G1ZJA3</accession>
<name>A0A1G1ZJA3_9BACT</name>
<dbReference type="STRING" id="1798404.A3B92_00560"/>
<reference evidence="1 2" key="1">
    <citation type="journal article" date="2016" name="Nat. Commun.">
        <title>Thousands of microbial genomes shed light on interconnected biogeochemical processes in an aquifer system.</title>
        <authorList>
            <person name="Anantharaman K."/>
            <person name="Brown C.T."/>
            <person name="Hug L.A."/>
            <person name="Sharon I."/>
            <person name="Castelle C.J."/>
            <person name="Probst A.J."/>
            <person name="Thomas B.C."/>
            <person name="Singh A."/>
            <person name="Wilkins M.J."/>
            <person name="Karaoz U."/>
            <person name="Brodie E.L."/>
            <person name="Williams K.H."/>
            <person name="Hubbard S.S."/>
            <person name="Banfield J.F."/>
        </authorList>
    </citation>
    <scope>NUCLEOTIDE SEQUENCE [LARGE SCALE GENOMIC DNA]</scope>
</reference>
<dbReference type="EMBL" id="MHJG01000002">
    <property type="protein sequence ID" value="OGY64611.1"/>
    <property type="molecule type" value="Genomic_DNA"/>
</dbReference>
<proteinExistence type="predicted"/>
<dbReference type="Proteomes" id="UP000177960">
    <property type="component" value="Unassembled WGS sequence"/>
</dbReference>
<protein>
    <recommendedName>
        <fullName evidence="3">Caspase family p20 domain-containing protein</fullName>
    </recommendedName>
</protein>
<evidence type="ECO:0000313" key="2">
    <source>
        <dbReference type="Proteomes" id="UP000177960"/>
    </source>
</evidence>
<evidence type="ECO:0000313" key="1">
    <source>
        <dbReference type="EMBL" id="OGY64611.1"/>
    </source>
</evidence>
<comment type="caution">
    <text evidence="1">The sequence shown here is derived from an EMBL/GenBank/DDBJ whole genome shotgun (WGS) entry which is preliminary data.</text>
</comment>
<sequence length="212" mass="24031">MQIIVVVGQPNNNDFDNGISERFNQGANNLIDKLVKELSFREKEDIIRLPSGNNELITALLGEIFLNKPREDSCLFYLGHGDKSGWSVTGYENNPDDEKNIVDYEKLRLIFAGHDGNLIFVNDCCYALAAEAAMESRFSRYLLIGATPKDTKGSGDIWKRAVHCWKDHKPFQWTLGSLRIDGECNEIKLWQGSEELNALMYPPARKLLGYSK</sequence>
<evidence type="ECO:0008006" key="3">
    <source>
        <dbReference type="Google" id="ProtNLM"/>
    </source>
</evidence>
<dbReference type="AlphaFoldDB" id="A0A1G1ZJA3"/>
<gene>
    <name evidence="1" type="ORF">A3B92_00560</name>
</gene>
<organism evidence="1 2">
    <name type="scientific">Candidatus Harrisonbacteria bacterium RIFCSPHIGHO2_02_FULL_42_16</name>
    <dbReference type="NCBI Taxonomy" id="1798404"/>
    <lineage>
        <taxon>Bacteria</taxon>
        <taxon>Candidatus Harrisoniibacteriota</taxon>
    </lineage>
</organism>